<evidence type="ECO:0000313" key="3">
    <source>
        <dbReference type="Proteomes" id="UP000235653"/>
    </source>
</evidence>
<dbReference type="PROSITE" id="PS01125">
    <property type="entry name" value="ROK"/>
    <property type="match status" value="1"/>
</dbReference>
<dbReference type="OrthoDB" id="9795247at2"/>
<name>A0A2P5P9M8_9CHLR</name>
<dbReference type="Gene3D" id="3.30.420.40">
    <property type="match status" value="2"/>
</dbReference>
<keyword evidence="3" id="KW-1185">Reference proteome</keyword>
<protein>
    <submittedName>
        <fullName evidence="2">ROK family protein</fullName>
    </submittedName>
</protein>
<proteinExistence type="inferred from homology"/>
<organism evidence="2 3">
    <name type="scientific">Dehalogenimonas etheniformans</name>
    <dbReference type="NCBI Taxonomy" id="1536648"/>
    <lineage>
        <taxon>Bacteria</taxon>
        <taxon>Bacillati</taxon>
        <taxon>Chloroflexota</taxon>
        <taxon>Dehalococcoidia</taxon>
        <taxon>Dehalococcoidales</taxon>
        <taxon>Dehalococcoidaceae</taxon>
        <taxon>Dehalogenimonas</taxon>
    </lineage>
</organism>
<comment type="similarity">
    <text evidence="1">Belongs to the ROK (NagC/XylR) family.</text>
</comment>
<dbReference type="RefSeq" id="WP_102330476.1">
    <property type="nucleotide sequence ID" value="NZ_CP058566.2"/>
</dbReference>
<dbReference type="InterPro" id="IPR049874">
    <property type="entry name" value="ROK_cs"/>
</dbReference>
<dbReference type="Proteomes" id="UP000235653">
    <property type="component" value="Unassembled WGS sequence"/>
</dbReference>
<comment type="caution">
    <text evidence="2">The sequence shown here is derived from an EMBL/GenBank/DDBJ whole genome shotgun (WGS) entry which is preliminary data.</text>
</comment>
<dbReference type="InterPro" id="IPR000600">
    <property type="entry name" value="ROK"/>
</dbReference>
<dbReference type="InterPro" id="IPR043129">
    <property type="entry name" value="ATPase_NBD"/>
</dbReference>
<accession>A0A2P5P9M8</accession>
<gene>
    <name evidence="2" type="ORF">JP09_003780</name>
</gene>
<dbReference type="PANTHER" id="PTHR18964:SF149">
    <property type="entry name" value="BIFUNCTIONAL UDP-N-ACETYLGLUCOSAMINE 2-EPIMERASE_N-ACETYLMANNOSAMINE KINASE"/>
    <property type="match status" value="1"/>
</dbReference>
<dbReference type="SUPFAM" id="SSF53067">
    <property type="entry name" value="Actin-like ATPase domain"/>
    <property type="match status" value="1"/>
</dbReference>
<reference evidence="2 3" key="1">
    <citation type="journal article" date="2017" name="ISME J.">
        <title>Grape pomace compost harbors organohalide-respiring Dehalogenimonas species with novel reductive dehalogenase genes.</title>
        <authorList>
            <person name="Yang Y."/>
            <person name="Higgins S.A."/>
            <person name="Yan J."/>
            <person name="Simsir B."/>
            <person name="Chourey K."/>
            <person name="Iyer R."/>
            <person name="Hettich R.L."/>
            <person name="Baldwin B."/>
            <person name="Ogles D.M."/>
            <person name="Loffler F.E."/>
        </authorList>
    </citation>
    <scope>NUCLEOTIDE SEQUENCE [LARGE SCALE GENOMIC DNA]</scope>
    <source>
        <strain evidence="2 3">GP</strain>
    </source>
</reference>
<evidence type="ECO:0000313" key="2">
    <source>
        <dbReference type="EMBL" id="PPD58990.1"/>
    </source>
</evidence>
<dbReference type="Pfam" id="PF00480">
    <property type="entry name" value="ROK"/>
    <property type="match status" value="1"/>
</dbReference>
<sequence>MVSLSNHERTDDLVLGIDVGGTKILSAVIDPEGNKVSEYLTATRASEGFEEVLKSIVESGFGALVKAGKGFSEVRATGLAVAGLIDAKDGIVRASPNLPGWRNVPLRDRVEAAFGNRVFLINDAHAAAAGEHYFGAGRGCRDFVYITVSTGIGGGLILNNELYEGANGFGGEVGHMVIDDKGPLCNCGNRGCWEMLASGKALEREALRLIESGSNTTIPLFCHPDPEQSEGEGSQSHPIKCITAKAIHAAALAGDPLAVELIQRTGYYLGVGLSNIINIFNPELIVIGGGLSNIGDMLFKPAIEEAHRRAFKQSFDLVKFTLAELGAYSGVIGAAAYARQQLGRPKE</sequence>
<dbReference type="PANTHER" id="PTHR18964">
    <property type="entry name" value="ROK (REPRESSOR, ORF, KINASE) FAMILY"/>
    <property type="match status" value="1"/>
</dbReference>
<dbReference type="AlphaFoldDB" id="A0A2P5P9M8"/>
<dbReference type="EMBL" id="JQAN02000006">
    <property type="protein sequence ID" value="PPD58990.1"/>
    <property type="molecule type" value="Genomic_DNA"/>
</dbReference>
<evidence type="ECO:0000256" key="1">
    <source>
        <dbReference type="ARBA" id="ARBA00006479"/>
    </source>
</evidence>
<dbReference type="CDD" id="cd24076">
    <property type="entry name" value="ASKHA_ATPase_ROK_BsXylR-like"/>
    <property type="match status" value="1"/>
</dbReference>